<dbReference type="InParanoid" id="A0A330L017"/>
<reference evidence="2" key="1">
    <citation type="submission" date="2018-04" db="EMBL/GenBank/DDBJ databases">
        <authorList>
            <person name="Lucker S."/>
            <person name="Sakoula D."/>
        </authorList>
    </citation>
    <scope>NUCLEOTIDE SEQUENCE [LARGE SCALE GENOMIC DNA]</scope>
</reference>
<sequence length="55" mass="5979">MCASTDRVAGAIDPILIGHISVASAKLLSLWRKHMLLHGLLMERSKACPLLILLT</sequence>
<dbReference type="EMBL" id="OUNR01000001">
    <property type="protein sequence ID" value="SPP63131.1"/>
    <property type="molecule type" value="Genomic_DNA"/>
</dbReference>
<proteinExistence type="predicted"/>
<dbReference type="Proteomes" id="UP000248168">
    <property type="component" value="Unassembled WGS sequence"/>
</dbReference>
<keyword evidence="2" id="KW-1185">Reference proteome</keyword>
<protein>
    <submittedName>
        <fullName evidence="1">Uncharacterized protein</fullName>
    </submittedName>
</protein>
<name>A0A330L017_9BACT</name>
<accession>A0A330L017</accession>
<organism evidence="1 2">
    <name type="scientific">Nitrospira lenta</name>
    <dbReference type="NCBI Taxonomy" id="1436998"/>
    <lineage>
        <taxon>Bacteria</taxon>
        <taxon>Pseudomonadati</taxon>
        <taxon>Nitrospirota</taxon>
        <taxon>Nitrospiria</taxon>
        <taxon>Nitrospirales</taxon>
        <taxon>Nitrospiraceae</taxon>
        <taxon>Nitrospira</taxon>
    </lineage>
</organism>
<dbReference type="AlphaFoldDB" id="A0A330L017"/>
<gene>
    <name evidence="1" type="ORF">NITLEN_10217</name>
</gene>
<evidence type="ECO:0000313" key="2">
    <source>
        <dbReference type="Proteomes" id="UP000248168"/>
    </source>
</evidence>
<evidence type="ECO:0000313" key="1">
    <source>
        <dbReference type="EMBL" id="SPP63131.1"/>
    </source>
</evidence>